<dbReference type="CDD" id="cd16573">
    <property type="entry name" value="RING-HC_TFB3-like"/>
    <property type="match status" value="1"/>
</dbReference>
<keyword evidence="6" id="KW-0539">Nucleus</keyword>
<protein>
    <recommendedName>
        <fullName evidence="2">RNA polymerase II transcription factor B subunit 3</fullName>
    </recommendedName>
    <alternativeName>
        <fullName evidence="8">RNA polymerase II transcription factor B 38 kDa subunit</fullName>
    </alternativeName>
    <alternativeName>
        <fullName evidence="7">RNA polymerase II transcription factor B p38 subunit</fullName>
    </alternativeName>
</protein>
<dbReference type="GO" id="GO:0070985">
    <property type="term" value="C:transcription factor TFIIK complex"/>
    <property type="evidence" value="ECO:0007669"/>
    <property type="project" value="UniProtKB-ARBA"/>
</dbReference>
<dbReference type="PROSITE" id="PS50089">
    <property type="entry name" value="ZF_RING_2"/>
    <property type="match status" value="1"/>
</dbReference>
<dbReference type="Pfam" id="PF17121">
    <property type="entry name" value="zf-C3HC4_5"/>
    <property type="match status" value="1"/>
</dbReference>
<organism evidence="12 13">
    <name type="scientific">Lecanosticta acicola</name>
    <dbReference type="NCBI Taxonomy" id="111012"/>
    <lineage>
        <taxon>Eukaryota</taxon>
        <taxon>Fungi</taxon>
        <taxon>Dikarya</taxon>
        <taxon>Ascomycota</taxon>
        <taxon>Pezizomycotina</taxon>
        <taxon>Dothideomycetes</taxon>
        <taxon>Dothideomycetidae</taxon>
        <taxon>Mycosphaerellales</taxon>
        <taxon>Mycosphaerellaceae</taxon>
        <taxon>Lecanosticta</taxon>
    </lineage>
</organism>
<dbReference type="InterPro" id="IPR017907">
    <property type="entry name" value="Znf_RING_CS"/>
</dbReference>
<dbReference type="PROSITE" id="PS00518">
    <property type="entry name" value="ZF_RING_1"/>
    <property type="match status" value="1"/>
</dbReference>
<keyword evidence="3" id="KW-0479">Metal-binding</keyword>
<dbReference type="PANTHER" id="PTHR12683">
    <property type="entry name" value="CDK-ACTIVATING KINASE ASSEMBLY FACTOR MAT1"/>
    <property type="match status" value="1"/>
</dbReference>
<dbReference type="GO" id="GO:0006289">
    <property type="term" value="P:nucleotide-excision repair"/>
    <property type="evidence" value="ECO:0007669"/>
    <property type="project" value="InterPro"/>
</dbReference>
<evidence type="ECO:0000259" key="11">
    <source>
        <dbReference type="PROSITE" id="PS50089"/>
    </source>
</evidence>
<evidence type="ECO:0000313" key="12">
    <source>
        <dbReference type="EMBL" id="CAK4033518.1"/>
    </source>
</evidence>
<evidence type="ECO:0000256" key="2">
    <source>
        <dbReference type="ARBA" id="ARBA00022257"/>
    </source>
</evidence>
<evidence type="ECO:0000256" key="3">
    <source>
        <dbReference type="ARBA" id="ARBA00022723"/>
    </source>
</evidence>
<dbReference type="GO" id="GO:0061575">
    <property type="term" value="F:cyclin-dependent protein serine/threonine kinase activator activity"/>
    <property type="evidence" value="ECO:0007669"/>
    <property type="project" value="InterPro"/>
</dbReference>
<evidence type="ECO:0000256" key="1">
    <source>
        <dbReference type="ARBA" id="ARBA00004123"/>
    </source>
</evidence>
<gene>
    <name evidence="12" type="ORF">LECACI_7A008676</name>
</gene>
<dbReference type="FunFam" id="3.30.40.10:FF:000037">
    <property type="entry name" value="Cdk-activating kinase assembly factor MAT1, centre"/>
    <property type="match status" value="1"/>
</dbReference>
<keyword evidence="13" id="KW-1185">Reference proteome</keyword>
<proteinExistence type="predicted"/>
<evidence type="ECO:0000256" key="7">
    <source>
        <dbReference type="ARBA" id="ARBA00029873"/>
    </source>
</evidence>
<dbReference type="InterPro" id="IPR004575">
    <property type="entry name" value="MAT1/Tfb3"/>
</dbReference>
<evidence type="ECO:0000256" key="5">
    <source>
        <dbReference type="ARBA" id="ARBA00022833"/>
    </source>
</evidence>
<dbReference type="Proteomes" id="UP001296104">
    <property type="component" value="Unassembled WGS sequence"/>
</dbReference>
<evidence type="ECO:0000256" key="8">
    <source>
        <dbReference type="ARBA" id="ARBA00033277"/>
    </source>
</evidence>
<feature type="compositionally biased region" description="Basic and acidic residues" evidence="10">
    <location>
        <begin position="203"/>
        <end position="248"/>
    </location>
</feature>
<evidence type="ECO:0000256" key="9">
    <source>
        <dbReference type="PROSITE-ProRule" id="PRU00175"/>
    </source>
</evidence>
<dbReference type="InterPro" id="IPR015877">
    <property type="entry name" value="MAT1_centre"/>
</dbReference>
<dbReference type="GO" id="GO:0008270">
    <property type="term" value="F:zinc ion binding"/>
    <property type="evidence" value="ECO:0007669"/>
    <property type="project" value="UniProtKB-KW"/>
</dbReference>
<dbReference type="InterPro" id="IPR001841">
    <property type="entry name" value="Znf_RING"/>
</dbReference>
<evidence type="ECO:0000256" key="4">
    <source>
        <dbReference type="ARBA" id="ARBA00022771"/>
    </source>
</evidence>
<comment type="caution">
    <text evidence="12">The sequence shown here is derived from an EMBL/GenBank/DDBJ whole genome shotgun (WGS) entry which is preliminary data.</text>
</comment>
<keyword evidence="5" id="KW-0862">Zinc</keyword>
<feature type="region of interest" description="Disordered" evidence="10">
    <location>
        <begin position="1"/>
        <end position="36"/>
    </location>
</feature>
<dbReference type="Gene3D" id="3.30.40.10">
    <property type="entry name" value="Zinc/RING finger domain, C3HC4 (zinc finger)"/>
    <property type="match status" value="1"/>
</dbReference>
<evidence type="ECO:0000256" key="6">
    <source>
        <dbReference type="ARBA" id="ARBA00023242"/>
    </source>
</evidence>
<evidence type="ECO:0000256" key="10">
    <source>
        <dbReference type="SAM" id="MobiDB-lite"/>
    </source>
</evidence>
<name>A0AAI9EEL8_9PEZI</name>
<feature type="region of interest" description="Disordered" evidence="10">
    <location>
        <begin position="203"/>
        <end position="279"/>
    </location>
</feature>
<dbReference type="AlphaFoldDB" id="A0AAI9EEL8"/>
<dbReference type="GO" id="GO:0006357">
    <property type="term" value="P:regulation of transcription by RNA polymerase II"/>
    <property type="evidence" value="ECO:0007669"/>
    <property type="project" value="TreeGrafter"/>
</dbReference>
<dbReference type="EMBL" id="CAVMBE010000087">
    <property type="protein sequence ID" value="CAK4033518.1"/>
    <property type="molecule type" value="Genomic_DNA"/>
</dbReference>
<dbReference type="InterPro" id="IPR013083">
    <property type="entry name" value="Znf_RING/FYVE/PHD"/>
</dbReference>
<comment type="subcellular location">
    <subcellularLocation>
        <location evidence="1">Nucleus</location>
    </subcellularLocation>
</comment>
<reference evidence="12" key="1">
    <citation type="submission" date="2023-11" db="EMBL/GenBank/DDBJ databases">
        <authorList>
            <person name="Alioto T."/>
            <person name="Alioto T."/>
            <person name="Gomez Garrido J."/>
        </authorList>
    </citation>
    <scope>NUCLEOTIDE SEQUENCE</scope>
</reference>
<dbReference type="NCBIfam" id="TIGR00570">
    <property type="entry name" value="cdk7"/>
    <property type="match status" value="1"/>
</dbReference>
<accession>A0AAI9EEL8</accession>
<feature type="domain" description="RING-type" evidence="11">
    <location>
        <begin position="50"/>
        <end position="92"/>
    </location>
</feature>
<dbReference type="Pfam" id="PF06391">
    <property type="entry name" value="MAT1"/>
    <property type="match status" value="1"/>
</dbReference>
<sequence>MSRLAQGKSTPMVRRDGPRPTSETPDGELQTRHLPEPLEFTTDRLDAEICPVCKTSRYMRPTMRLLINPSCYHKMCESCVDRIFSHGPAPCPSKGCDQTLRKNRFRQQTFEDIKVEREVDIRKSVAQVFNRREEDFETLKDYNDYLNEVEDITFNLINGIDEEEARKKLIEHKELYENEIRENASLAQKQQFDYVKLQKAEKEQAKQRREAARREEAEERRETEASRRDMLRRLENGQDPEQVAKERQQIQLKRRTDRRAAEQRQADPQAASQNIQGGSGDIVIKGLKTKAKAEPEKPVDPFDGLSFTRQYYAVQDLYVWSGIAQPRKDILVGAGGYDVTTFTNRALCEAFSGLGVMIADEAMQRERMAQEGTAVTTKDASEVAAKDVKMEDPF</sequence>
<dbReference type="PANTHER" id="PTHR12683:SF13">
    <property type="entry name" value="CDK-ACTIVATING KINASE ASSEMBLY FACTOR MAT1"/>
    <property type="match status" value="1"/>
</dbReference>
<keyword evidence="4 9" id="KW-0863">Zinc-finger</keyword>
<evidence type="ECO:0000313" key="13">
    <source>
        <dbReference type="Proteomes" id="UP001296104"/>
    </source>
</evidence>
<dbReference type="SUPFAM" id="SSF57850">
    <property type="entry name" value="RING/U-box"/>
    <property type="match status" value="1"/>
</dbReference>